<protein>
    <submittedName>
        <fullName evidence="1">Uncharacterized protein</fullName>
    </submittedName>
</protein>
<accession>A0A7J6QZ04</accession>
<gene>
    <name evidence="1" type="ORF">FOZ63_007418</name>
</gene>
<keyword evidence="2" id="KW-1185">Reference proteome</keyword>
<evidence type="ECO:0000313" key="1">
    <source>
        <dbReference type="EMBL" id="KAF4713361.1"/>
    </source>
</evidence>
<evidence type="ECO:0000313" key="2">
    <source>
        <dbReference type="Proteomes" id="UP000553632"/>
    </source>
</evidence>
<proteinExistence type="predicted"/>
<name>A0A7J6QZ04_PEROL</name>
<organism evidence="1 2">
    <name type="scientific">Perkinsus olseni</name>
    <name type="common">Perkinsus atlanticus</name>
    <dbReference type="NCBI Taxonomy" id="32597"/>
    <lineage>
        <taxon>Eukaryota</taxon>
        <taxon>Sar</taxon>
        <taxon>Alveolata</taxon>
        <taxon>Perkinsozoa</taxon>
        <taxon>Perkinsea</taxon>
        <taxon>Perkinsida</taxon>
        <taxon>Perkinsidae</taxon>
        <taxon>Perkinsus</taxon>
    </lineage>
</organism>
<comment type="caution">
    <text evidence="1">The sequence shown here is derived from an EMBL/GenBank/DDBJ whole genome shotgun (WGS) entry which is preliminary data.</text>
</comment>
<dbReference type="Proteomes" id="UP000553632">
    <property type="component" value="Unassembled WGS sequence"/>
</dbReference>
<reference evidence="1 2" key="1">
    <citation type="submission" date="2020-04" db="EMBL/GenBank/DDBJ databases">
        <title>Perkinsus olseni comparative genomics.</title>
        <authorList>
            <person name="Bogema D.R."/>
        </authorList>
    </citation>
    <scope>NUCLEOTIDE SEQUENCE [LARGE SCALE GENOMIC DNA]</scope>
    <source>
        <strain evidence="1 2">ATCC PRA-207</strain>
    </source>
</reference>
<sequence length="266" mass="29090">MANRRSNVLHLMAPWEKASFNDRNSTELRAVYIDPRLATVASNLRLGQNHELDVAKLLPPRSNSYIRELDSQRLVASVLDGPWRSTTYSDDDKDSIEQAASDDVAMLRSLDRTLYAANEGVSDLCPGGDKRSCMIALLKDKQEGTSCFHLAASPDGGIGGFDVTKNDTMVCLGDRDGAELNVSGTLVASSMSVLSSTSEPRLIALVGRMNSSICGTGVQHSRADSPRENIFTDAVDSPYNTMEDALRWEVAQSTWPMSREALHECF</sequence>
<dbReference type="AlphaFoldDB" id="A0A7J6QZ04"/>
<dbReference type="EMBL" id="JABANO010029555">
    <property type="protein sequence ID" value="KAF4713361.1"/>
    <property type="molecule type" value="Genomic_DNA"/>
</dbReference>